<evidence type="ECO:0000313" key="3">
    <source>
        <dbReference type="Proteomes" id="UP001054945"/>
    </source>
</evidence>
<dbReference type="Proteomes" id="UP001054945">
    <property type="component" value="Unassembled WGS sequence"/>
</dbReference>
<comment type="caution">
    <text evidence="2">The sequence shown here is derived from an EMBL/GenBank/DDBJ whole genome shotgun (WGS) entry which is preliminary data.</text>
</comment>
<evidence type="ECO:0000256" key="1">
    <source>
        <dbReference type="SAM" id="MobiDB-lite"/>
    </source>
</evidence>
<keyword evidence="3" id="KW-1185">Reference proteome</keyword>
<proteinExistence type="predicted"/>
<name>A0AAV4MUY3_CAEEX</name>
<gene>
    <name evidence="2" type="ORF">CEXT_641061</name>
</gene>
<accession>A0AAV4MUY3</accession>
<organism evidence="2 3">
    <name type="scientific">Caerostris extrusa</name>
    <name type="common">Bark spider</name>
    <name type="synonym">Caerostris bankana</name>
    <dbReference type="NCBI Taxonomy" id="172846"/>
    <lineage>
        <taxon>Eukaryota</taxon>
        <taxon>Metazoa</taxon>
        <taxon>Ecdysozoa</taxon>
        <taxon>Arthropoda</taxon>
        <taxon>Chelicerata</taxon>
        <taxon>Arachnida</taxon>
        <taxon>Araneae</taxon>
        <taxon>Araneomorphae</taxon>
        <taxon>Entelegynae</taxon>
        <taxon>Araneoidea</taxon>
        <taxon>Araneidae</taxon>
        <taxon>Caerostris</taxon>
    </lineage>
</organism>
<feature type="region of interest" description="Disordered" evidence="1">
    <location>
        <begin position="1"/>
        <end position="20"/>
    </location>
</feature>
<sequence>MNEVDTKKFPGVRDNGQGERLRQSRISIVPLGVMPGLVKGRELSFEGGPKEFPGVRDNGQGRLITPISDVHCAPWRDARGFLFARLGRVLGFVGGPKVIGQALMGGKFLRKAMPSRSFSVEARRADKIHGSVSKDDRTRRGHKEFPGVRDNGQGLDYANLGRPLCPLAEMPEDFLFARLGRVLGFVGGPKVIGQVSMGGKFHRKTIPSRFFD</sequence>
<dbReference type="AlphaFoldDB" id="A0AAV4MUY3"/>
<dbReference type="EMBL" id="BPLR01002655">
    <property type="protein sequence ID" value="GIX76262.1"/>
    <property type="molecule type" value="Genomic_DNA"/>
</dbReference>
<evidence type="ECO:0000313" key="2">
    <source>
        <dbReference type="EMBL" id="GIX76262.1"/>
    </source>
</evidence>
<reference evidence="2 3" key="1">
    <citation type="submission" date="2021-06" db="EMBL/GenBank/DDBJ databases">
        <title>Caerostris extrusa draft genome.</title>
        <authorList>
            <person name="Kono N."/>
            <person name="Arakawa K."/>
        </authorList>
    </citation>
    <scope>NUCLEOTIDE SEQUENCE [LARGE SCALE GENOMIC DNA]</scope>
</reference>
<protein>
    <submittedName>
        <fullName evidence="2">Uncharacterized protein</fullName>
    </submittedName>
</protein>